<dbReference type="OrthoDB" id="2971633at2"/>
<gene>
    <name evidence="2" type="ORF">GLW00_13660</name>
</gene>
<evidence type="ECO:0000313" key="2">
    <source>
        <dbReference type="EMBL" id="MYL71909.1"/>
    </source>
</evidence>
<accession>A0A845FDJ4</accession>
<sequence length="124" mass="14528">MTGYTREKSTLHNDHGIVFPWMLILCFLLLIVTLTTTNQYKNHLYLVKSHQASVIKQHILDTSRLKLNTELKKIPKEQMQYSTTLHTPDGESAVECSREEIQWECLWHIIVNSNSFQLKTFQIP</sequence>
<dbReference type="RefSeq" id="WP_160914984.1">
    <property type="nucleotide sequence ID" value="NZ_WMFA01000005.1"/>
</dbReference>
<dbReference type="EMBL" id="WMFA01000005">
    <property type="protein sequence ID" value="MYL71909.1"/>
    <property type="molecule type" value="Genomic_DNA"/>
</dbReference>
<evidence type="ECO:0000256" key="1">
    <source>
        <dbReference type="SAM" id="Phobius"/>
    </source>
</evidence>
<proteinExistence type="predicted"/>
<dbReference type="AlphaFoldDB" id="A0A845FDJ4"/>
<comment type="caution">
    <text evidence="2">The sequence shown here is derived from an EMBL/GenBank/DDBJ whole genome shotgun (WGS) entry which is preliminary data.</text>
</comment>
<keyword evidence="1" id="KW-1133">Transmembrane helix</keyword>
<evidence type="ECO:0000313" key="3">
    <source>
        <dbReference type="Proteomes" id="UP000450457"/>
    </source>
</evidence>
<name>A0A845FDJ4_9BACI</name>
<dbReference type="Proteomes" id="UP000450457">
    <property type="component" value="Unassembled WGS sequence"/>
</dbReference>
<keyword evidence="1" id="KW-0812">Transmembrane</keyword>
<evidence type="ECO:0008006" key="4">
    <source>
        <dbReference type="Google" id="ProtNLM"/>
    </source>
</evidence>
<organism evidence="2 3">
    <name type="scientific">Halobacillus litoralis</name>
    <dbReference type="NCBI Taxonomy" id="45668"/>
    <lineage>
        <taxon>Bacteria</taxon>
        <taxon>Bacillati</taxon>
        <taxon>Bacillota</taxon>
        <taxon>Bacilli</taxon>
        <taxon>Bacillales</taxon>
        <taxon>Bacillaceae</taxon>
        <taxon>Halobacillus</taxon>
    </lineage>
</organism>
<feature type="transmembrane region" description="Helical" evidence="1">
    <location>
        <begin position="17"/>
        <end position="36"/>
    </location>
</feature>
<dbReference type="GeneID" id="78008052"/>
<reference evidence="2 3" key="1">
    <citation type="submission" date="2019-11" db="EMBL/GenBank/DDBJ databases">
        <title>Genome sequences of 17 halophilic strains isolated from different environments.</title>
        <authorList>
            <person name="Furrow R.E."/>
        </authorList>
    </citation>
    <scope>NUCLEOTIDE SEQUENCE [LARGE SCALE GENOMIC DNA]</scope>
    <source>
        <strain evidence="2 3">SL-4</strain>
    </source>
</reference>
<protein>
    <recommendedName>
        <fullName evidence="4">Competence protein ComG</fullName>
    </recommendedName>
</protein>
<keyword evidence="1" id="KW-0472">Membrane</keyword>